<name>A0A0C3CJ03_PILCF</name>
<dbReference type="InterPro" id="IPR012310">
    <property type="entry name" value="DNA_ligase_ATP-dep_cent"/>
</dbReference>
<gene>
    <name evidence="10" type="ORF">PILCRDRAFT_60393</name>
</gene>
<dbReference type="Gene3D" id="2.40.50.140">
    <property type="entry name" value="Nucleic acid-binding proteins"/>
    <property type="match status" value="1"/>
</dbReference>
<dbReference type="HOGENOM" id="CLU_021047_1_0_1"/>
<keyword evidence="11" id="KW-1185">Reference proteome</keyword>
<dbReference type="NCBIfam" id="NF006592">
    <property type="entry name" value="PRK09125.1"/>
    <property type="match status" value="1"/>
</dbReference>
<dbReference type="Pfam" id="PF01068">
    <property type="entry name" value="DNA_ligase_A_M"/>
    <property type="match status" value="1"/>
</dbReference>
<dbReference type="EMBL" id="KN832974">
    <property type="protein sequence ID" value="KIM89677.1"/>
    <property type="molecule type" value="Genomic_DNA"/>
</dbReference>
<dbReference type="GO" id="GO:0003910">
    <property type="term" value="F:DNA ligase (ATP) activity"/>
    <property type="evidence" value="ECO:0007669"/>
    <property type="project" value="InterPro"/>
</dbReference>
<evidence type="ECO:0000256" key="6">
    <source>
        <dbReference type="PROSITE-ProRule" id="PRU00325"/>
    </source>
</evidence>
<feature type="domain" description="SWIM-type" evidence="9">
    <location>
        <begin position="44"/>
        <end position="84"/>
    </location>
</feature>
<protein>
    <recommendedName>
        <fullName evidence="12">SWIM-type domain-containing protein</fullName>
    </recommendedName>
</protein>
<dbReference type="InterPro" id="IPR007527">
    <property type="entry name" value="Znf_SWIM"/>
</dbReference>
<organism evidence="10 11">
    <name type="scientific">Piloderma croceum (strain F 1598)</name>
    <dbReference type="NCBI Taxonomy" id="765440"/>
    <lineage>
        <taxon>Eukaryota</taxon>
        <taxon>Fungi</taxon>
        <taxon>Dikarya</taxon>
        <taxon>Basidiomycota</taxon>
        <taxon>Agaricomycotina</taxon>
        <taxon>Agaricomycetes</taxon>
        <taxon>Agaricomycetidae</taxon>
        <taxon>Atheliales</taxon>
        <taxon>Atheliaceae</taxon>
        <taxon>Piloderma</taxon>
    </lineage>
</organism>
<feature type="domain" description="SWIM-type" evidence="9">
    <location>
        <begin position="222"/>
        <end position="273"/>
    </location>
</feature>
<dbReference type="InterPro" id="IPR016059">
    <property type="entry name" value="DNA_ligase_ATP-dep_CS"/>
</dbReference>
<feature type="compositionally biased region" description="Basic and acidic residues" evidence="7">
    <location>
        <begin position="580"/>
        <end position="596"/>
    </location>
</feature>
<feature type="region of interest" description="Disordered" evidence="7">
    <location>
        <begin position="279"/>
        <end position="322"/>
    </location>
</feature>
<evidence type="ECO:0000256" key="5">
    <source>
        <dbReference type="ARBA" id="ARBA00023204"/>
    </source>
</evidence>
<feature type="compositionally biased region" description="Basic residues" evidence="7">
    <location>
        <begin position="292"/>
        <end position="302"/>
    </location>
</feature>
<dbReference type="InterPro" id="IPR029319">
    <property type="entry name" value="DNA_ligase_OB"/>
</dbReference>
<feature type="region of interest" description="Disordered" evidence="7">
    <location>
        <begin position="571"/>
        <end position="606"/>
    </location>
</feature>
<proteinExistence type="predicted"/>
<dbReference type="PROSITE" id="PS50160">
    <property type="entry name" value="DNA_LIGASE_A3"/>
    <property type="match status" value="1"/>
</dbReference>
<dbReference type="AlphaFoldDB" id="A0A0C3CJ03"/>
<dbReference type="PROSITE" id="PS50966">
    <property type="entry name" value="ZF_SWIM"/>
    <property type="match status" value="2"/>
</dbReference>
<evidence type="ECO:0000256" key="2">
    <source>
        <dbReference type="ARBA" id="ARBA00022598"/>
    </source>
</evidence>
<dbReference type="SUPFAM" id="SSF56091">
    <property type="entry name" value="DNA ligase/mRNA capping enzyme, catalytic domain"/>
    <property type="match status" value="1"/>
</dbReference>
<keyword evidence="3" id="KW-0235">DNA replication</keyword>
<dbReference type="InterPro" id="IPR050326">
    <property type="entry name" value="NAD_dep_DNA_ligaseB"/>
</dbReference>
<dbReference type="PANTHER" id="PTHR47810">
    <property type="entry name" value="DNA LIGASE"/>
    <property type="match status" value="1"/>
</dbReference>
<dbReference type="Gene3D" id="3.30.470.30">
    <property type="entry name" value="DNA ligase/mRNA capping enzyme"/>
    <property type="match status" value="1"/>
</dbReference>
<feature type="region of interest" description="Disordered" evidence="7">
    <location>
        <begin position="90"/>
        <end position="189"/>
    </location>
</feature>
<keyword evidence="6" id="KW-0863">Zinc-finger</keyword>
<dbReference type="PANTHER" id="PTHR47810:SF1">
    <property type="entry name" value="DNA LIGASE B"/>
    <property type="match status" value="1"/>
</dbReference>
<keyword evidence="6" id="KW-0479">Metal-binding</keyword>
<sequence>MSDNDELAVIDGIKPNVYLQDGVEQDVKSASRRVSSILQGSSTYKVKRTWDHYYCTCPAWRNQGGVPVNARSCKHLKSLLGEKYEEARMKLKNPDGPPPSKGKAPASKTKPASKAKSTAGKKRKKGDDDDDDDGDHAEEAQEEKLKTKKMRGVPAPRSKGKAVVKEPDDHEEIKDEQKHEDEGMEGVKSSDELAEINGIKPNVYLEDGAEREVSSMSSSSTYKVKRTWDHYYCTCPAWRNQCCKPNFDNLQQGGVPINARSCKHLKSLLGEKYEEARMKFKNPDGPPAKGKPVSKAKAKKLKKAEDDDNEEEDDEDAGKGEGAPALLLANKWDLEKGADPTGWWISEKLDGVRTFYDGKRMISRLGNPFTPPQWLLDKLPTDVTLDGELFSGRGEFQSTVSIVKTVNSPHWKGITFQIFDIPSRGTSPFEDRVSFLKELFGPEGSHACAEVVLVEHEKAKDRQHVLDKLKEIESLGGEGLMLRKPGSLYEGHRSASLLKIKTFYDAEARVTGYVSGKGRLAGMTGALKCEMESGKKFNVGTGFSDKQRKNPPKIGSIITYRFQELTRDGVPRFPSYIGEPVDKDEPKDAEIPEHRKPGAKSALAAE</sequence>
<evidence type="ECO:0000313" key="10">
    <source>
        <dbReference type="EMBL" id="KIM89677.1"/>
    </source>
</evidence>
<dbReference type="CDD" id="cd08041">
    <property type="entry name" value="OBF_kDNA_ligase_like"/>
    <property type="match status" value="1"/>
</dbReference>
<evidence type="ECO:0000259" key="9">
    <source>
        <dbReference type="PROSITE" id="PS50966"/>
    </source>
</evidence>
<dbReference type="GO" id="GO:0006260">
    <property type="term" value="P:DNA replication"/>
    <property type="evidence" value="ECO:0007669"/>
    <property type="project" value="UniProtKB-KW"/>
</dbReference>
<dbReference type="GO" id="GO:0006310">
    <property type="term" value="P:DNA recombination"/>
    <property type="evidence" value="ECO:0007669"/>
    <property type="project" value="InterPro"/>
</dbReference>
<keyword evidence="5" id="KW-0234">DNA repair</keyword>
<reference evidence="11" key="2">
    <citation type="submission" date="2015-01" db="EMBL/GenBank/DDBJ databases">
        <title>Evolutionary Origins and Diversification of the Mycorrhizal Mutualists.</title>
        <authorList>
            <consortium name="DOE Joint Genome Institute"/>
            <consortium name="Mycorrhizal Genomics Consortium"/>
            <person name="Kohler A."/>
            <person name="Kuo A."/>
            <person name="Nagy L.G."/>
            <person name="Floudas D."/>
            <person name="Copeland A."/>
            <person name="Barry K.W."/>
            <person name="Cichocki N."/>
            <person name="Veneault-Fourrey C."/>
            <person name="LaButti K."/>
            <person name="Lindquist E.A."/>
            <person name="Lipzen A."/>
            <person name="Lundell T."/>
            <person name="Morin E."/>
            <person name="Murat C."/>
            <person name="Riley R."/>
            <person name="Ohm R."/>
            <person name="Sun H."/>
            <person name="Tunlid A."/>
            <person name="Henrissat B."/>
            <person name="Grigoriev I.V."/>
            <person name="Hibbett D.S."/>
            <person name="Martin F."/>
        </authorList>
    </citation>
    <scope>NUCLEOTIDE SEQUENCE [LARGE SCALE GENOMIC DNA]</scope>
    <source>
        <strain evidence="11">F 1598</strain>
    </source>
</reference>
<keyword evidence="6" id="KW-0862">Zinc</keyword>
<dbReference type="PROSITE" id="PS00333">
    <property type="entry name" value="DNA_LIGASE_A2"/>
    <property type="match status" value="1"/>
</dbReference>
<keyword evidence="2" id="KW-0436">Ligase</keyword>
<dbReference type="GO" id="GO:0006281">
    <property type="term" value="P:DNA repair"/>
    <property type="evidence" value="ECO:0007669"/>
    <property type="project" value="UniProtKB-KW"/>
</dbReference>
<dbReference type="Gene3D" id="3.30.1490.70">
    <property type="match status" value="1"/>
</dbReference>
<dbReference type="InParanoid" id="A0A0C3CJ03"/>
<dbReference type="CDD" id="cd07896">
    <property type="entry name" value="Adenylation_kDNA_ligase_like"/>
    <property type="match status" value="1"/>
</dbReference>
<dbReference type="STRING" id="765440.A0A0C3CJ03"/>
<dbReference type="InterPro" id="IPR012340">
    <property type="entry name" value="NA-bd_OB-fold"/>
</dbReference>
<reference evidence="10 11" key="1">
    <citation type="submission" date="2014-04" db="EMBL/GenBank/DDBJ databases">
        <authorList>
            <consortium name="DOE Joint Genome Institute"/>
            <person name="Kuo A."/>
            <person name="Tarkka M."/>
            <person name="Buscot F."/>
            <person name="Kohler A."/>
            <person name="Nagy L.G."/>
            <person name="Floudas D."/>
            <person name="Copeland A."/>
            <person name="Barry K.W."/>
            <person name="Cichocki N."/>
            <person name="Veneault-Fourrey C."/>
            <person name="LaButti K."/>
            <person name="Lindquist E.A."/>
            <person name="Lipzen A."/>
            <person name="Lundell T."/>
            <person name="Morin E."/>
            <person name="Murat C."/>
            <person name="Sun H."/>
            <person name="Tunlid A."/>
            <person name="Henrissat B."/>
            <person name="Grigoriev I.V."/>
            <person name="Hibbett D.S."/>
            <person name="Martin F."/>
            <person name="Nordberg H.P."/>
            <person name="Cantor M.N."/>
            <person name="Hua S.X."/>
        </authorList>
    </citation>
    <scope>NUCLEOTIDE SEQUENCE [LARGE SCALE GENOMIC DNA]</scope>
    <source>
        <strain evidence="10 11">F 1598</strain>
    </source>
</reference>
<feature type="compositionally biased region" description="Acidic residues" evidence="7">
    <location>
        <begin position="306"/>
        <end position="316"/>
    </location>
</feature>
<dbReference type="Pfam" id="PF14743">
    <property type="entry name" value="DNA_ligase_OB_2"/>
    <property type="match status" value="1"/>
</dbReference>
<evidence type="ECO:0000313" key="11">
    <source>
        <dbReference type="Proteomes" id="UP000054166"/>
    </source>
</evidence>
<comment type="cofactor">
    <cofactor evidence="1">
        <name>a divalent metal cation</name>
        <dbReference type="ChEBI" id="CHEBI:60240"/>
    </cofactor>
</comment>
<evidence type="ECO:0000259" key="8">
    <source>
        <dbReference type="PROSITE" id="PS50160"/>
    </source>
</evidence>
<evidence type="ECO:0000256" key="4">
    <source>
        <dbReference type="ARBA" id="ARBA00022763"/>
    </source>
</evidence>
<evidence type="ECO:0000256" key="1">
    <source>
        <dbReference type="ARBA" id="ARBA00001968"/>
    </source>
</evidence>
<dbReference type="GO" id="GO:0005524">
    <property type="term" value="F:ATP binding"/>
    <property type="evidence" value="ECO:0007669"/>
    <property type="project" value="InterPro"/>
</dbReference>
<keyword evidence="4" id="KW-0227">DNA damage</keyword>
<feature type="compositionally biased region" description="Low complexity" evidence="7">
    <location>
        <begin position="101"/>
        <end position="118"/>
    </location>
</feature>
<dbReference type="GO" id="GO:0008270">
    <property type="term" value="F:zinc ion binding"/>
    <property type="evidence" value="ECO:0007669"/>
    <property type="project" value="UniProtKB-KW"/>
</dbReference>
<evidence type="ECO:0000256" key="3">
    <source>
        <dbReference type="ARBA" id="ARBA00022705"/>
    </source>
</evidence>
<accession>A0A0C3CJ03</accession>
<feature type="domain" description="ATP-dependent DNA ligase family profile" evidence="8">
    <location>
        <begin position="428"/>
        <end position="543"/>
    </location>
</feature>
<feature type="compositionally biased region" description="Basic and acidic residues" evidence="7">
    <location>
        <begin position="163"/>
        <end position="181"/>
    </location>
</feature>
<evidence type="ECO:0008006" key="12">
    <source>
        <dbReference type="Google" id="ProtNLM"/>
    </source>
</evidence>
<dbReference type="OrthoDB" id="411785at2759"/>
<dbReference type="Proteomes" id="UP000054166">
    <property type="component" value="Unassembled WGS sequence"/>
</dbReference>
<dbReference type="SUPFAM" id="SSF50249">
    <property type="entry name" value="Nucleic acid-binding proteins"/>
    <property type="match status" value="1"/>
</dbReference>
<evidence type="ECO:0000256" key="7">
    <source>
        <dbReference type="SAM" id="MobiDB-lite"/>
    </source>
</evidence>